<organism evidence="1 2">
    <name type="scientific">Candidatus Clostridium eludens</name>
    <dbReference type="NCBI Taxonomy" id="3381663"/>
    <lineage>
        <taxon>Bacteria</taxon>
        <taxon>Bacillati</taxon>
        <taxon>Bacillota</taxon>
        <taxon>Clostridia</taxon>
        <taxon>Eubacteriales</taxon>
        <taxon>Clostridiaceae</taxon>
        <taxon>Clostridium</taxon>
    </lineage>
</organism>
<comment type="caution">
    <text evidence="1">The sequence shown here is derived from an EMBL/GenBank/DDBJ whole genome shotgun (WGS) entry which is preliminary data.</text>
</comment>
<sequence>MKIRDIIKEKLNQDEKLNKDKTGPRRGECLSLFNFQNKTNRRVVTM</sequence>
<evidence type="ECO:0000313" key="2">
    <source>
        <dbReference type="Proteomes" id="UP001623660"/>
    </source>
</evidence>
<evidence type="ECO:0000313" key="1">
    <source>
        <dbReference type="EMBL" id="MFL0198303.1"/>
    </source>
</evidence>
<dbReference type="EMBL" id="JBJHZX010000055">
    <property type="protein sequence ID" value="MFL0198303.1"/>
    <property type="molecule type" value="Genomic_DNA"/>
</dbReference>
<name>A0ABW8SRJ6_9CLOT</name>
<gene>
    <name evidence="1" type="ORF">ACJDU8_22465</name>
</gene>
<accession>A0ABW8SRJ6</accession>
<proteinExistence type="predicted"/>
<dbReference type="RefSeq" id="WP_406794414.1">
    <property type="nucleotide sequence ID" value="NZ_JBJHZX010000055.1"/>
</dbReference>
<reference evidence="1 2" key="1">
    <citation type="submission" date="2024-11" db="EMBL/GenBank/DDBJ databases">
        <authorList>
            <person name="Heng Y.C."/>
            <person name="Lim A.C.H."/>
            <person name="Lee J.K.Y."/>
            <person name="Kittelmann S."/>
        </authorList>
    </citation>
    <scope>NUCLEOTIDE SEQUENCE [LARGE SCALE GENOMIC DNA]</scope>
    <source>
        <strain evidence="1 2">WILCCON 0269</strain>
    </source>
</reference>
<dbReference type="Proteomes" id="UP001623660">
    <property type="component" value="Unassembled WGS sequence"/>
</dbReference>
<protein>
    <submittedName>
        <fullName evidence="1">Uncharacterized protein</fullName>
    </submittedName>
</protein>
<keyword evidence="2" id="KW-1185">Reference proteome</keyword>